<keyword evidence="6" id="KW-1185">Reference proteome</keyword>
<feature type="region of interest" description="Disordered" evidence="2">
    <location>
        <begin position="239"/>
        <end position="288"/>
    </location>
</feature>
<proteinExistence type="inferred from homology"/>
<dbReference type="Ensembl" id="ENSSDUT00000022260.1">
    <property type="protein sequence ID" value="ENSSDUP00000021855.1"/>
    <property type="gene ID" value="ENSSDUG00000015902.1"/>
</dbReference>
<feature type="compositionally biased region" description="Polar residues" evidence="2">
    <location>
        <begin position="381"/>
        <end position="407"/>
    </location>
</feature>
<feature type="compositionally biased region" description="Basic and acidic residues" evidence="2">
    <location>
        <begin position="254"/>
        <end position="273"/>
    </location>
</feature>
<feature type="compositionally biased region" description="Gly residues" evidence="2">
    <location>
        <begin position="574"/>
        <end position="587"/>
    </location>
</feature>
<evidence type="ECO:0000313" key="5">
    <source>
        <dbReference type="Ensembl" id="ENSSDUP00000021855.1"/>
    </source>
</evidence>
<feature type="chain" id="PRO_5017219424" evidence="3">
    <location>
        <begin position="25"/>
        <end position="603"/>
    </location>
</feature>
<dbReference type="Pfam" id="PF21388">
    <property type="entry name" value="SPATA2_PUB-like"/>
    <property type="match status" value="1"/>
</dbReference>
<feature type="region of interest" description="Disordered" evidence="2">
    <location>
        <begin position="313"/>
        <end position="603"/>
    </location>
</feature>
<dbReference type="AlphaFoldDB" id="A0A3B4UVE9"/>
<dbReference type="SUPFAM" id="SSF143503">
    <property type="entry name" value="PUG domain-like"/>
    <property type="match status" value="1"/>
</dbReference>
<dbReference type="InterPro" id="IPR036339">
    <property type="entry name" value="PUB-like_dom_sf"/>
</dbReference>
<evidence type="ECO:0000259" key="4">
    <source>
        <dbReference type="Pfam" id="PF21388"/>
    </source>
</evidence>
<reference evidence="5" key="2">
    <citation type="submission" date="2025-09" db="UniProtKB">
        <authorList>
            <consortium name="Ensembl"/>
        </authorList>
    </citation>
    <scope>IDENTIFICATION</scope>
</reference>
<accession>A0A3B4UVE9</accession>
<dbReference type="InterPro" id="IPR048839">
    <property type="entry name" value="SPATA2_PUB-like"/>
</dbReference>
<feature type="domain" description="Spermatogenesis-associated protein 2 PUB-like" evidence="4">
    <location>
        <begin position="58"/>
        <end position="221"/>
    </location>
</feature>
<protein>
    <submittedName>
        <fullName evidence="5">Uncharacterized LOC111239223</fullName>
    </submittedName>
</protein>
<dbReference type="PANTHER" id="PTHR15326:SF9">
    <property type="entry name" value="SPERMATOGENESIS-ASSOCIATED PROTEIN 2"/>
    <property type="match status" value="1"/>
</dbReference>
<organism evidence="5 6">
    <name type="scientific">Seriola dumerili</name>
    <name type="common">Greater amberjack</name>
    <name type="synonym">Caranx dumerili</name>
    <dbReference type="NCBI Taxonomy" id="41447"/>
    <lineage>
        <taxon>Eukaryota</taxon>
        <taxon>Metazoa</taxon>
        <taxon>Chordata</taxon>
        <taxon>Craniata</taxon>
        <taxon>Vertebrata</taxon>
        <taxon>Euteleostomi</taxon>
        <taxon>Actinopterygii</taxon>
        <taxon>Neopterygii</taxon>
        <taxon>Teleostei</taxon>
        <taxon>Neoteleostei</taxon>
        <taxon>Acanthomorphata</taxon>
        <taxon>Carangaria</taxon>
        <taxon>Carangiformes</taxon>
        <taxon>Carangidae</taxon>
        <taxon>Seriola</taxon>
    </lineage>
</organism>
<evidence type="ECO:0000256" key="2">
    <source>
        <dbReference type="SAM" id="MobiDB-lite"/>
    </source>
</evidence>
<dbReference type="OMA" id="LLPDKPH"/>
<evidence type="ECO:0000256" key="1">
    <source>
        <dbReference type="ARBA" id="ARBA00038142"/>
    </source>
</evidence>
<name>A0A3B4UVE9_SERDU</name>
<feature type="compositionally biased region" description="Low complexity" evidence="2">
    <location>
        <begin position="441"/>
        <end position="452"/>
    </location>
</feature>
<dbReference type="Proteomes" id="UP000261420">
    <property type="component" value="Unplaced"/>
</dbReference>
<feature type="compositionally biased region" description="Basic and acidic residues" evidence="2">
    <location>
        <begin position="342"/>
        <end position="358"/>
    </location>
</feature>
<reference evidence="5" key="1">
    <citation type="submission" date="2025-08" db="UniProtKB">
        <authorList>
            <consortium name="Ensembl"/>
        </authorList>
    </citation>
    <scope>IDENTIFICATION</scope>
</reference>
<dbReference type="STRING" id="41447.ENSSDUP00000021855"/>
<evidence type="ECO:0000313" key="6">
    <source>
        <dbReference type="Proteomes" id="UP000261420"/>
    </source>
</evidence>
<keyword evidence="3" id="KW-0732">Signal</keyword>
<dbReference type="GeneTree" id="ENSGT00530000063956"/>
<sequence>MKGYCPHFHFLIRFLTATLPHTLTEISCECVLVGVTVMKDGTGAAEQAEVSRQELYEDYVKCYRQPCPEARPCCDERLLKKAAQYLLRERESGGIFTVFPFYQAVAEDYEALSTDCRRHLSAFIKATELLETLCVNLFLQPWKKEFKTLKTFTGPFVYRLLPVLSSFTIQSVLASIGYLPNTDAPLSEFRLSEDADPDRAILLGFELLLARVECSNLLEQPVTDQQGPQPQEWLDLLQRRGGPSKPEAPTAKKTTTERREEERKKEEADKKEVPLYSDTRLAVKPQPKPRHIHLISADQSIMEMQRTYPDLAFRGRPLVPDKPHPANGSRSSSKAVHTVGHHYSDDSKDAELSKRDTRAAATAVCSNSDGSKAGEVLGDSVRSSGCSDRNSGGTSTPANPTSSSFINTDDDEFSGPQAISLHITLRAGAKAEQDQRPGESQPTAGPQQAAAGEHNKRPTQPEPSSLITEDDEEDLRGLAERMGQLRVQEHKQKELRRRGENRRREDSTNKERRKKERKVSTEGEAEEQKLRKPVMETGPALNHEASRCTGSSQPDPAAMKEQKPSTVTDCESCEGGGSTGQQEGGDPGPEEEEEQPPQSFVIV</sequence>
<evidence type="ECO:0000256" key="3">
    <source>
        <dbReference type="SAM" id="SignalP"/>
    </source>
</evidence>
<dbReference type="Gene3D" id="1.20.58.2190">
    <property type="match status" value="1"/>
</dbReference>
<feature type="signal peptide" evidence="3">
    <location>
        <begin position="1"/>
        <end position="24"/>
    </location>
</feature>
<dbReference type="GO" id="GO:0005737">
    <property type="term" value="C:cytoplasm"/>
    <property type="evidence" value="ECO:0007669"/>
    <property type="project" value="TreeGrafter"/>
</dbReference>
<dbReference type="PANTHER" id="PTHR15326">
    <property type="entry name" value="SPERMATOGENESIS-ASSOCIATED PROTEIN 2/TAMOZHENNIC"/>
    <property type="match status" value="1"/>
</dbReference>
<feature type="compositionally biased region" description="Basic and acidic residues" evidence="2">
    <location>
        <begin position="518"/>
        <end position="534"/>
    </location>
</feature>
<comment type="similarity">
    <text evidence="1">Belongs to the SPATA2 family.</text>
</comment>